<evidence type="ECO:0000313" key="5">
    <source>
        <dbReference type="EMBL" id="ACS38013.1"/>
    </source>
</evidence>
<name>C5B366_METEA</name>
<dbReference type="Gene3D" id="1.20.120.1220">
    <property type="match status" value="1"/>
</dbReference>
<dbReference type="GO" id="GO:0006465">
    <property type="term" value="P:signal peptide processing"/>
    <property type="evidence" value="ECO:0007669"/>
    <property type="project" value="TreeGrafter"/>
</dbReference>
<organism evidence="5 6">
    <name type="scientific">Methylorubrum extorquens (strain ATCC 14718 / DSM 1338 / JCM 2805 / NCIMB 9133 / AM1)</name>
    <name type="common">Methylobacterium extorquens</name>
    <dbReference type="NCBI Taxonomy" id="272630"/>
    <lineage>
        <taxon>Bacteria</taxon>
        <taxon>Pseudomonadati</taxon>
        <taxon>Pseudomonadota</taxon>
        <taxon>Alphaproteobacteria</taxon>
        <taxon>Hyphomicrobiales</taxon>
        <taxon>Methylobacteriaceae</taxon>
        <taxon>Methylorubrum</taxon>
    </lineage>
</organism>
<dbReference type="InterPro" id="IPR014032">
    <property type="entry name" value="Peptidase_A24A_bac"/>
</dbReference>
<dbReference type="RefSeq" id="WP_003603862.1">
    <property type="nucleotide sequence ID" value="NC_012808.1"/>
</dbReference>
<keyword evidence="3" id="KW-0812">Transmembrane</keyword>
<accession>C5B366</accession>
<evidence type="ECO:0000256" key="2">
    <source>
        <dbReference type="RuleBase" id="RU003793"/>
    </source>
</evidence>
<keyword evidence="3" id="KW-0472">Membrane</keyword>
<keyword evidence="3" id="KW-1133">Transmembrane helix</keyword>
<feature type="transmembrane region" description="Helical" evidence="3">
    <location>
        <begin position="98"/>
        <end position="128"/>
    </location>
</feature>
<proteinExistence type="inferred from homology"/>
<dbReference type="Pfam" id="PF01478">
    <property type="entry name" value="Peptidase_A24"/>
    <property type="match status" value="1"/>
</dbReference>
<reference evidence="5 6" key="1">
    <citation type="journal article" date="2009" name="PLoS ONE">
        <title>Methylobacterium genome sequences: a reference blueprint to investigate microbial metabolism of C1 compounds from natural and industrial sources.</title>
        <authorList>
            <person name="Vuilleumier S."/>
            <person name="Chistoserdova L."/>
            <person name="Lee M.-C."/>
            <person name="Bringel F."/>
            <person name="Lajus A."/>
            <person name="Zhou Y."/>
            <person name="Gourion B."/>
            <person name="Barbe V."/>
            <person name="Chang J."/>
            <person name="Cruveiller S."/>
            <person name="Dossat C."/>
            <person name="Gillett W."/>
            <person name="Gruffaz C."/>
            <person name="Haugen E."/>
            <person name="Hourcade E."/>
            <person name="Levy R."/>
            <person name="Mangenot S."/>
            <person name="Muller E."/>
            <person name="Nadalig T."/>
            <person name="Pagni M."/>
            <person name="Penny C."/>
            <person name="Peyraud R."/>
            <person name="Robinson D.G."/>
            <person name="Roche D."/>
            <person name="Rouy Z."/>
            <person name="Saenampechek C."/>
            <person name="Salvignol G."/>
            <person name="Vallenet D."/>
            <person name="Wu Z."/>
            <person name="Marx C.J."/>
            <person name="Vorholt J.A."/>
            <person name="Olson M.V."/>
            <person name="Kaul R."/>
            <person name="Weissenbach J."/>
            <person name="Medigue C."/>
            <person name="Lidstrom M.E."/>
        </authorList>
    </citation>
    <scope>NUCLEOTIDE SEQUENCE [LARGE SCALE GENOMIC DNA]</scope>
    <source>
        <strain evidence="6">ATCC 14718 / DSM 1338 / JCM 2805 / NCIMB 9133 / AM1</strain>
    </source>
</reference>
<dbReference type="PANTHER" id="PTHR30487:SF0">
    <property type="entry name" value="PREPILIN LEADER PEPTIDASE_N-METHYLTRANSFERASE-RELATED"/>
    <property type="match status" value="1"/>
</dbReference>
<protein>
    <submittedName>
        <fullName evidence="5">Prepilin peptidase</fullName>
    </submittedName>
</protein>
<dbReference type="InterPro" id="IPR000045">
    <property type="entry name" value="Prepilin_IV_endopep_pep"/>
</dbReference>
<dbReference type="KEGG" id="mea:Mex_1p0040"/>
<dbReference type="PANTHER" id="PTHR30487">
    <property type="entry name" value="TYPE 4 PREPILIN-LIKE PROTEINS LEADER PEPTIDE-PROCESSING ENZYME"/>
    <property type="match status" value="1"/>
</dbReference>
<dbReference type="InterPro" id="IPR050882">
    <property type="entry name" value="Prepilin_peptidase/N-MTase"/>
</dbReference>
<dbReference type="GO" id="GO:0005886">
    <property type="term" value="C:plasma membrane"/>
    <property type="evidence" value="ECO:0007669"/>
    <property type="project" value="TreeGrafter"/>
</dbReference>
<evidence type="ECO:0000259" key="4">
    <source>
        <dbReference type="Pfam" id="PF01478"/>
    </source>
</evidence>
<gene>
    <name evidence="5" type="ordered locus">MexAM1_META1p0040</name>
</gene>
<dbReference type="HOGENOM" id="CLU_057101_5_2_5"/>
<keyword evidence="6" id="KW-1185">Reference proteome</keyword>
<dbReference type="Proteomes" id="UP000009081">
    <property type="component" value="Chromosome"/>
</dbReference>
<dbReference type="eggNOG" id="COG1989">
    <property type="taxonomic scope" value="Bacteria"/>
</dbReference>
<evidence type="ECO:0000313" key="6">
    <source>
        <dbReference type="Proteomes" id="UP000009081"/>
    </source>
</evidence>
<feature type="transmembrane region" description="Helical" evidence="3">
    <location>
        <begin position="57"/>
        <end position="78"/>
    </location>
</feature>
<sequence>MPPDLPDLVLALLPLPLTLAAATIDLRRRIIPDQVNLALLILGAGASALRGLALPQILASLVAAAGAFLLAWSLRAAYARLRGRTGLGLGDVKFMGAAAAWTGLAGLPLMILVASLSALAAFGLAVLAGRRLDGASRLPFAPFLALGLHVALLAGHAA</sequence>
<dbReference type="PRINTS" id="PR00864">
    <property type="entry name" value="PREPILNPTASE"/>
</dbReference>
<comment type="similarity">
    <text evidence="1 2">Belongs to the peptidase A24 family.</text>
</comment>
<feature type="domain" description="Prepilin type IV endopeptidase peptidase" evidence="4">
    <location>
        <begin position="17"/>
        <end position="120"/>
    </location>
</feature>
<feature type="transmembrane region" description="Helical" evidence="3">
    <location>
        <begin position="140"/>
        <end position="157"/>
    </location>
</feature>
<dbReference type="AlphaFoldDB" id="C5B366"/>
<evidence type="ECO:0000256" key="3">
    <source>
        <dbReference type="SAM" id="Phobius"/>
    </source>
</evidence>
<dbReference type="GO" id="GO:0004190">
    <property type="term" value="F:aspartic-type endopeptidase activity"/>
    <property type="evidence" value="ECO:0007669"/>
    <property type="project" value="InterPro"/>
</dbReference>
<dbReference type="STRING" id="272630.MexAM1_META1p0040"/>
<evidence type="ECO:0000256" key="1">
    <source>
        <dbReference type="ARBA" id="ARBA00005801"/>
    </source>
</evidence>
<dbReference type="EMBL" id="CP001510">
    <property type="protein sequence ID" value="ACS38013.1"/>
    <property type="molecule type" value="Genomic_DNA"/>
</dbReference>